<evidence type="ECO:0000313" key="1">
    <source>
        <dbReference type="EMBL" id="CUA90187.1"/>
    </source>
</evidence>
<comment type="caution">
    <text evidence="1">The sequence shown here is derived from an EMBL/GenBank/DDBJ whole genome shotgun (WGS) entry which is preliminary data.</text>
</comment>
<name>A0ABP2A7M0_9HYPH</name>
<dbReference type="RefSeq" id="WP_055460616.1">
    <property type="nucleotide sequence ID" value="NZ_CYHC01000011.1"/>
</dbReference>
<reference evidence="1 2" key="1">
    <citation type="submission" date="2015-08" db="EMBL/GenBank/DDBJ databases">
        <authorList>
            <person name="Varghese N."/>
        </authorList>
    </citation>
    <scope>NUCLEOTIDE SEQUENCE [LARGE SCALE GENOMIC DNA]</scope>
    <source>
        <strain evidence="1 2">DSM 18167</strain>
    </source>
</reference>
<sequence length="65" mass="7387">MRRRFTVHHLRHPRRGRIARRMAAAGWPAHAICRALGMRAERLAAVLAGAGLWSAEERAMFRRAA</sequence>
<dbReference type="Proteomes" id="UP000182178">
    <property type="component" value="Unassembled WGS sequence"/>
</dbReference>
<organism evidence="1 2">
    <name type="scientific">Chelatococcus sambhunathii</name>
    <dbReference type="NCBI Taxonomy" id="363953"/>
    <lineage>
        <taxon>Bacteria</taxon>
        <taxon>Pseudomonadati</taxon>
        <taxon>Pseudomonadota</taxon>
        <taxon>Alphaproteobacteria</taxon>
        <taxon>Hyphomicrobiales</taxon>
        <taxon>Chelatococcaceae</taxon>
        <taxon>Chelatococcus</taxon>
    </lineage>
</organism>
<dbReference type="EMBL" id="CYHC01000011">
    <property type="protein sequence ID" value="CUA90187.1"/>
    <property type="molecule type" value="Genomic_DNA"/>
</dbReference>
<accession>A0ABP2A7M0</accession>
<gene>
    <name evidence="1" type="ORF">Ga0061061_111105</name>
</gene>
<evidence type="ECO:0000313" key="2">
    <source>
        <dbReference type="Proteomes" id="UP000182178"/>
    </source>
</evidence>
<keyword evidence="2" id="KW-1185">Reference proteome</keyword>
<protein>
    <submittedName>
        <fullName evidence="1">Uncharacterized protein</fullName>
    </submittedName>
</protein>
<proteinExistence type="predicted"/>